<dbReference type="PROSITE" id="PS51257">
    <property type="entry name" value="PROKAR_LIPOPROTEIN"/>
    <property type="match status" value="1"/>
</dbReference>
<sequence>MSPKKIKPVFLLLLIIFIFSCQKNNSSDNSIYSREGYLIAFGGKDAENFYFIEMKTFGCDFLNANNTNKNSVKHAFQFELKSYLYQDINLIAFDTVSLDVKYKYLEKLGWNRLLTTPVRVSYEIDEGKTGSVEQGRDSVGSFSANSGSTAINFEYSKYGYKVIKISSIKCTQKNINIRQSKP</sequence>
<dbReference type="RefSeq" id="WP_135499582.1">
    <property type="nucleotide sequence ID" value="NZ_SRLD01000064.1"/>
</dbReference>
<dbReference type="Proteomes" id="UP000297739">
    <property type="component" value="Unassembled WGS sequence"/>
</dbReference>
<keyword evidence="1" id="KW-0732">Signal</keyword>
<feature type="signal peptide" evidence="1">
    <location>
        <begin position="1"/>
        <end position="23"/>
    </location>
</feature>
<evidence type="ECO:0000313" key="3">
    <source>
        <dbReference type="Proteomes" id="UP000297739"/>
    </source>
</evidence>
<protein>
    <recommendedName>
        <fullName evidence="4">Lipoprotein</fullName>
    </recommendedName>
</protein>
<name>A0A4Z0PFH2_9BACT</name>
<dbReference type="AlphaFoldDB" id="A0A4Z0PFH2"/>
<organism evidence="2 3">
    <name type="scientific">Hymenobacter elongatus</name>
    <dbReference type="NCBI Taxonomy" id="877208"/>
    <lineage>
        <taxon>Bacteria</taxon>
        <taxon>Pseudomonadati</taxon>
        <taxon>Bacteroidota</taxon>
        <taxon>Cytophagia</taxon>
        <taxon>Cytophagales</taxon>
        <taxon>Hymenobacteraceae</taxon>
        <taxon>Hymenobacter</taxon>
    </lineage>
</organism>
<evidence type="ECO:0000313" key="2">
    <source>
        <dbReference type="EMBL" id="TGE12621.1"/>
    </source>
</evidence>
<reference evidence="2 3" key="1">
    <citation type="submission" date="2019-04" db="EMBL/GenBank/DDBJ databases">
        <authorList>
            <person name="Feng G."/>
            <person name="Zhang J."/>
            <person name="Zhu H."/>
        </authorList>
    </citation>
    <scope>NUCLEOTIDE SEQUENCE [LARGE SCALE GENOMIC DNA]</scope>
    <source>
        <strain evidence="2 3">JCM 17223</strain>
    </source>
</reference>
<evidence type="ECO:0000256" key="1">
    <source>
        <dbReference type="SAM" id="SignalP"/>
    </source>
</evidence>
<keyword evidence="3" id="KW-1185">Reference proteome</keyword>
<gene>
    <name evidence="2" type="ORF">E5J99_19995</name>
</gene>
<feature type="chain" id="PRO_5021356228" description="Lipoprotein" evidence="1">
    <location>
        <begin position="24"/>
        <end position="182"/>
    </location>
</feature>
<evidence type="ECO:0008006" key="4">
    <source>
        <dbReference type="Google" id="ProtNLM"/>
    </source>
</evidence>
<accession>A0A4Z0PFH2</accession>
<proteinExistence type="predicted"/>
<dbReference type="EMBL" id="SRLD01000064">
    <property type="protein sequence ID" value="TGE12621.1"/>
    <property type="molecule type" value="Genomic_DNA"/>
</dbReference>
<comment type="caution">
    <text evidence="2">The sequence shown here is derived from an EMBL/GenBank/DDBJ whole genome shotgun (WGS) entry which is preliminary data.</text>
</comment>